<evidence type="ECO:0000313" key="8">
    <source>
        <dbReference type="Proteomes" id="UP000886819"/>
    </source>
</evidence>
<name>A0A9D0YXM4_9FIRM</name>
<proteinExistence type="inferred from homology"/>
<organism evidence="7 8">
    <name type="scientific">Candidatus Avichristensenella intestinipullorum</name>
    <dbReference type="NCBI Taxonomy" id="2840693"/>
    <lineage>
        <taxon>Bacteria</taxon>
        <taxon>Bacillati</taxon>
        <taxon>Bacillota</taxon>
        <taxon>Clostridia</taxon>
        <taxon>Candidatus Avichristensenella</taxon>
    </lineage>
</organism>
<feature type="transmembrane region" description="Helical" evidence="6">
    <location>
        <begin position="27"/>
        <end position="52"/>
    </location>
</feature>
<dbReference type="Pfam" id="PF01226">
    <property type="entry name" value="Form_Nir_trans"/>
    <property type="match status" value="1"/>
</dbReference>
<gene>
    <name evidence="7" type="ORF">IAA66_09600</name>
</gene>
<dbReference type="EMBL" id="DVFI01000129">
    <property type="protein sequence ID" value="HIQ63818.1"/>
    <property type="molecule type" value="Genomic_DNA"/>
</dbReference>
<keyword evidence="4 6" id="KW-0472">Membrane</keyword>
<evidence type="ECO:0000256" key="1">
    <source>
        <dbReference type="ARBA" id="ARBA00004141"/>
    </source>
</evidence>
<comment type="caution">
    <text evidence="7">The sequence shown here is derived from an EMBL/GenBank/DDBJ whole genome shotgun (WGS) entry which is preliminary data.</text>
</comment>
<dbReference type="Proteomes" id="UP000886819">
    <property type="component" value="Unassembled WGS sequence"/>
</dbReference>
<evidence type="ECO:0000256" key="2">
    <source>
        <dbReference type="ARBA" id="ARBA00022692"/>
    </source>
</evidence>
<comment type="subcellular location">
    <subcellularLocation>
        <location evidence="1">Membrane</location>
        <topology evidence="1">Multi-pass membrane protein</topology>
    </subcellularLocation>
</comment>
<dbReference type="PANTHER" id="PTHR30520:SF6">
    <property type="entry name" value="FORMATE_NITRATE FAMILY TRANSPORTER (EUROFUNG)"/>
    <property type="match status" value="1"/>
</dbReference>
<dbReference type="GO" id="GO:0015499">
    <property type="term" value="F:formate transmembrane transporter activity"/>
    <property type="evidence" value="ECO:0007669"/>
    <property type="project" value="TreeGrafter"/>
</dbReference>
<dbReference type="Gene3D" id="1.20.1080.10">
    <property type="entry name" value="Glycerol uptake facilitator protein"/>
    <property type="match status" value="1"/>
</dbReference>
<reference evidence="7" key="1">
    <citation type="submission" date="2020-10" db="EMBL/GenBank/DDBJ databases">
        <authorList>
            <person name="Gilroy R."/>
        </authorList>
    </citation>
    <scope>NUCLEOTIDE SEQUENCE</scope>
    <source>
        <strain evidence="7">ChiHile30-977</strain>
    </source>
</reference>
<keyword evidence="2 6" id="KW-0812">Transmembrane</keyword>
<dbReference type="InterPro" id="IPR023271">
    <property type="entry name" value="Aquaporin-like"/>
</dbReference>
<evidence type="ECO:0000256" key="4">
    <source>
        <dbReference type="ARBA" id="ARBA00023136"/>
    </source>
</evidence>
<dbReference type="PANTHER" id="PTHR30520">
    <property type="entry name" value="FORMATE TRANSPORTER-RELATED"/>
    <property type="match status" value="1"/>
</dbReference>
<evidence type="ECO:0000256" key="3">
    <source>
        <dbReference type="ARBA" id="ARBA00022989"/>
    </source>
</evidence>
<feature type="transmembrane region" description="Helical" evidence="6">
    <location>
        <begin position="226"/>
        <end position="248"/>
    </location>
</feature>
<feature type="transmembrane region" description="Helical" evidence="6">
    <location>
        <begin position="101"/>
        <end position="126"/>
    </location>
</feature>
<evidence type="ECO:0000256" key="5">
    <source>
        <dbReference type="ARBA" id="ARBA00049660"/>
    </source>
</evidence>
<accession>A0A9D0YXM4</accession>
<comment type="similarity">
    <text evidence="5">Belongs to the FNT transporter (TC 1.A.16) family.</text>
</comment>
<dbReference type="GO" id="GO:0005886">
    <property type="term" value="C:plasma membrane"/>
    <property type="evidence" value="ECO:0007669"/>
    <property type="project" value="TreeGrafter"/>
</dbReference>
<evidence type="ECO:0000313" key="7">
    <source>
        <dbReference type="EMBL" id="HIQ63818.1"/>
    </source>
</evidence>
<feature type="transmembrane region" description="Helical" evidence="6">
    <location>
        <begin position="182"/>
        <end position="206"/>
    </location>
</feature>
<feature type="transmembrane region" description="Helical" evidence="6">
    <location>
        <begin position="64"/>
        <end position="89"/>
    </location>
</feature>
<protein>
    <submittedName>
        <fullName evidence="7">Formate/nitrite transporter family protein</fullName>
    </submittedName>
</protein>
<dbReference type="InterPro" id="IPR000292">
    <property type="entry name" value="For/NO2_transpt"/>
</dbReference>
<feature type="transmembrane region" description="Helical" evidence="6">
    <location>
        <begin position="151"/>
        <end position="170"/>
    </location>
</feature>
<dbReference type="AlphaFoldDB" id="A0A9D0YXM4"/>
<evidence type="ECO:0000256" key="6">
    <source>
        <dbReference type="SAM" id="Phobius"/>
    </source>
</evidence>
<keyword evidence="3 6" id="KW-1133">Transmembrane helix</keyword>
<reference evidence="7" key="2">
    <citation type="journal article" date="2021" name="PeerJ">
        <title>Extensive microbial diversity within the chicken gut microbiome revealed by metagenomics and culture.</title>
        <authorList>
            <person name="Gilroy R."/>
            <person name="Ravi A."/>
            <person name="Getino M."/>
            <person name="Pursley I."/>
            <person name="Horton D.L."/>
            <person name="Alikhan N.F."/>
            <person name="Baker D."/>
            <person name="Gharbi K."/>
            <person name="Hall N."/>
            <person name="Watson M."/>
            <person name="Adriaenssens E.M."/>
            <person name="Foster-Nyarko E."/>
            <person name="Jarju S."/>
            <person name="Secka A."/>
            <person name="Antonio M."/>
            <person name="Oren A."/>
            <person name="Chaudhuri R.R."/>
            <person name="La Ragione R."/>
            <person name="Hildebrand F."/>
            <person name="Pallen M.J."/>
        </authorList>
    </citation>
    <scope>NUCLEOTIDE SEQUENCE</scope>
    <source>
        <strain evidence="7">ChiHile30-977</strain>
    </source>
</reference>
<sequence length="252" mass="25754">MLDSPRAVFAQYPERAAEKAALTPGTLFFRAVPAGMFIALAALGATVCGALLGDGAGRLAGALLFPAGLAMVVLTGVELFTGNILMVLAQWSGRIRGRVMLVCWGMTYLGNAVGAALIAALTAWGLGGDAGFTAALEASVAGKLSLGFGEAMARGILCNVLVCAAVWMSLAARDAAGKVLALYFPVALFVLCGLEHCVANLFYLPAAMLAVPEAALAPGRLLLANLLPVTLGNLLGGLLFSGGLWAGFRQRS</sequence>